<protein>
    <submittedName>
        <fullName evidence="2">Uncharacterized protein</fullName>
    </submittedName>
</protein>
<dbReference type="Proteomes" id="UP001408356">
    <property type="component" value="Unassembled WGS sequence"/>
</dbReference>
<dbReference type="EMBL" id="JARVKF010000342">
    <property type="protein sequence ID" value="KAK9418816.1"/>
    <property type="molecule type" value="Genomic_DNA"/>
</dbReference>
<feature type="compositionally biased region" description="Polar residues" evidence="1">
    <location>
        <begin position="27"/>
        <end position="38"/>
    </location>
</feature>
<evidence type="ECO:0000313" key="3">
    <source>
        <dbReference type="Proteomes" id="UP001408356"/>
    </source>
</evidence>
<reference evidence="2 3" key="1">
    <citation type="journal article" date="2024" name="J. Plant Pathol.">
        <title>Sequence and assembly of the genome of Seiridium unicorne, isolate CBS 538.82, causal agent of cypress canker disease.</title>
        <authorList>
            <person name="Scali E."/>
            <person name="Rocca G.D."/>
            <person name="Danti R."/>
            <person name="Garbelotto M."/>
            <person name="Barberini S."/>
            <person name="Baroncelli R."/>
            <person name="Emiliani G."/>
        </authorList>
    </citation>
    <scope>NUCLEOTIDE SEQUENCE [LARGE SCALE GENOMIC DNA]</scope>
    <source>
        <strain evidence="2 3">BM-138-508</strain>
    </source>
</reference>
<organism evidence="2 3">
    <name type="scientific">Seiridium unicorne</name>
    <dbReference type="NCBI Taxonomy" id="138068"/>
    <lineage>
        <taxon>Eukaryota</taxon>
        <taxon>Fungi</taxon>
        <taxon>Dikarya</taxon>
        <taxon>Ascomycota</taxon>
        <taxon>Pezizomycotina</taxon>
        <taxon>Sordariomycetes</taxon>
        <taxon>Xylariomycetidae</taxon>
        <taxon>Amphisphaeriales</taxon>
        <taxon>Sporocadaceae</taxon>
        <taxon>Seiridium</taxon>
    </lineage>
</organism>
<keyword evidence="3" id="KW-1185">Reference proteome</keyword>
<feature type="region of interest" description="Disordered" evidence="1">
    <location>
        <begin position="14"/>
        <end position="38"/>
    </location>
</feature>
<evidence type="ECO:0000313" key="2">
    <source>
        <dbReference type="EMBL" id="KAK9418816.1"/>
    </source>
</evidence>
<gene>
    <name evidence="2" type="ORF">SUNI508_07588</name>
</gene>
<sequence length="272" mass="30731">MNLYRIPAIKRHREEEDNAYGRRPITPESSTDEAVQTPTPLNKRYRAHVKRNEKDFENAESLDEAMVDSSKPLSPTISHAEMISRLDIDALRDIVTFMAAESSDAQALVELAYLQNNQKTDLRRYALEVDQLFGSQSERHAVSGTAYPDVKSSIDKVANHVGPHSSYSTKKSALEALQDITFSILRADRSRQAIEVKEQFEKDDCIPQLMLQIVRSMPGEERIRVSLEATVYGSTFARALRYLHEKAIENYVAGFYDLSLVLESLSQSAGDF</sequence>
<name>A0ABR2UW55_9PEZI</name>
<accession>A0ABR2UW55</accession>
<comment type="caution">
    <text evidence="2">The sequence shown here is derived from an EMBL/GenBank/DDBJ whole genome shotgun (WGS) entry which is preliminary data.</text>
</comment>
<proteinExistence type="predicted"/>
<evidence type="ECO:0000256" key="1">
    <source>
        <dbReference type="SAM" id="MobiDB-lite"/>
    </source>
</evidence>